<evidence type="ECO:0000313" key="4">
    <source>
        <dbReference type="Proteomes" id="UP000248916"/>
    </source>
</evidence>
<comment type="caution">
    <text evidence="3">The sequence shown here is derived from an EMBL/GenBank/DDBJ whole genome shotgun (WGS) entry which is preliminary data.</text>
</comment>
<evidence type="ECO:0000259" key="1">
    <source>
        <dbReference type="Pfam" id="PF01796"/>
    </source>
</evidence>
<proteinExistence type="predicted"/>
<protein>
    <recommendedName>
        <fullName evidence="5">OB-fold protein</fullName>
    </recommendedName>
</protein>
<dbReference type="Gene3D" id="6.10.30.10">
    <property type="match status" value="1"/>
</dbReference>
<dbReference type="PANTHER" id="PTHR34075">
    <property type="entry name" value="BLR3430 PROTEIN"/>
    <property type="match status" value="1"/>
</dbReference>
<dbReference type="EMBL" id="QKZL01000020">
    <property type="protein sequence ID" value="PZX13030.1"/>
    <property type="molecule type" value="Genomic_DNA"/>
</dbReference>
<dbReference type="RefSeq" id="WP_111538461.1">
    <property type="nucleotide sequence ID" value="NZ_QKZL01000020.1"/>
</dbReference>
<evidence type="ECO:0000313" key="3">
    <source>
        <dbReference type="EMBL" id="PZX13030.1"/>
    </source>
</evidence>
<dbReference type="AlphaFoldDB" id="A0A2W7MYY2"/>
<evidence type="ECO:0000259" key="2">
    <source>
        <dbReference type="Pfam" id="PF12172"/>
    </source>
</evidence>
<dbReference type="SUPFAM" id="SSF50249">
    <property type="entry name" value="Nucleic acid-binding proteins"/>
    <property type="match status" value="1"/>
</dbReference>
<organism evidence="3 4">
    <name type="scientific">Palleronia aestuarii</name>
    <dbReference type="NCBI Taxonomy" id="568105"/>
    <lineage>
        <taxon>Bacteria</taxon>
        <taxon>Pseudomonadati</taxon>
        <taxon>Pseudomonadota</taxon>
        <taxon>Alphaproteobacteria</taxon>
        <taxon>Rhodobacterales</taxon>
        <taxon>Roseobacteraceae</taxon>
        <taxon>Palleronia</taxon>
    </lineage>
</organism>
<keyword evidence="4" id="KW-1185">Reference proteome</keyword>
<dbReference type="Proteomes" id="UP000248916">
    <property type="component" value="Unassembled WGS sequence"/>
</dbReference>
<accession>A0A2W7MYY2</accession>
<dbReference type="OrthoDB" id="3182121at2"/>
<evidence type="ECO:0008006" key="5">
    <source>
        <dbReference type="Google" id="ProtNLM"/>
    </source>
</evidence>
<dbReference type="InterPro" id="IPR012340">
    <property type="entry name" value="NA-bd_OB-fold"/>
</dbReference>
<reference evidence="3 4" key="1">
    <citation type="submission" date="2018-06" db="EMBL/GenBank/DDBJ databases">
        <title>Genomic Encyclopedia of Archaeal and Bacterial Type Strains, Phase II (KMG-II): from individual species to whole genera.</title>
        <authorList>
            <person name="Goeker M."/>
        </authorList>
    </citation>
    <scope>NUCLEOTIDE SEQUENCE [LARGE SCALE GENOMIC DNA]</scope>
    <source>
        <strain evidence="3 4">DSM 22009</strain>
    </source>
</reference>
<dbReference type="PANTHER" id="PTHR34075:SF5">
    <property type="entry name" value="BLR3430 PROTEIN"/>
    <property type="match status" value="1"/>
</dbReference>
<dbReference type="Pfam" id="PF01796">
    <property type="entry name" value="OB_ChsH2_C"/>
    <property type="match status" value="1"/>
</dbReference>
<dbReference type="Pfam" id="PF12172">
    <property type="entry name" value="zf-ChsH2"/>
    <property type="match status" value="1"/>
</dbReference>
<name>A0A2W7MYY2_9RHOB</name>
<dbReference type="InterPro" id="IPR052513">
    <property type="entry name" value="Thioester_dehydratase-like"/>
</dbReference>
<feature type="domain" description="ChsH2 rubredoxin-like zinc ribbon" evidence="2">
    <location>
        <begin position="17"/>
        <end position="50"/>
    </location>
</feature>
<sequence>MTDTPAMSPTETYRANLAERRLTFQSCRACGQTWMPARSECPNCLSPEFEWCEAGGRATIVSWVVFHVAFDPRYEDRLPYNVALVDLEEGARMVTNIIDLPDGEDVIGRTVTLEFEHDLERELPRFRLAD</sequence>
<dbReference type="InterPro" id="IPR022002">
    <property type="entry name" value="ChsH2_Znr"/>
</dbReference>
<gene>
    <name evidence="3" type="ORF">LX81_03407</name>
</gene>
<dbReference type="InterPro" id="IPR002878">
    <property type="entry name" value="ChsH2_C"/>
</dbReference>
<feature type="domain" description="ChsH2 C-terminal OB-fold" evidence="1">
    <location>
        <begin position="51"/>
        <end position="115"/>
    </location>
</feature>